<name>A0ABN6MW23_9BACT</name>
<reference evidence="3" key="1">
    <citation type="journal article" date="2022" name="Int. J. Syst. Evol. Microbiol.">
        <title>Anaeromyxobacter oryzae sp. nov., Anaeromyxobacter diazotrophicus sp. nov. and Anaeromyxobacter paludicola sp. nov., isolated from paddy soils.</title>
        <authorList>
            <person name="Itoh H."/>
            <person name="Xu Z."/>
            <person name="Mise K."/>
            <person name="Masuda Y."/>
            <person name="Ushijima N."/>
            <person name="Hayakawa C."/>
            <person name="Shiratori Y."/>
            <person name="Senoo K."/>
        </authorList>
    </citation>
    <scope>NUCLEOTIDE SEQUENCE [LARGE SCALE GENOMIC DNA]</scope>
    <source>
        <strain evidence="3">Red232</strain>
    </source>
</reference>
<dbReference type="Gene3D" id="3.30.70.20">
    <property type="match status" value="1"/>
</dbReference>
<gene>
    <name evidence="2" type="ORF">AMOR_29140</name>
</gene>
<dbReference type="InterPro" id="IPR052911">
    <property type="entry name" value="Corrinoid_activation_enz"/>
</dbReference>
<dbReference type="Proteomes" id="UP001162891">
    <property type="component" value="Chromosome"/>
</dbReference>
<organism evidence="2 3">
    <name type="scientific">Anaeromyxobacter oryzae</name>
    <dbReference type="NCBI Taxonomy" id="2918170"/>
    <lineage>
        <taxon>Bacteria</taxon>
        <taxon>Pseudomonadati</taxon>
        <taxon>Myxococcota</taxon>
        <taxon>Myxococcia</taxon>
        <taxon>Myxococcales</taxon>
        <taxon>Cystobacterineae</taxon>
        <taxon>Anaeromyxobacteraceae</taxon>
        <taxon>Anaeromyxobacter</taxon>
    </lineage>
</organism>
<dbReference type="EMBL" id="AP025591">
    <property type="protein sequence ID" value="BDG03918.1"/>
    <property type="molecule type" value="Genomic_DNA"/>
</dbReference>
<dbReference type="Pfam" id="PF12837">
    <property type="entry name" value="Fer4_6"/>
    <property type="match status" value="1"/>
</dbReference>
<dbReference type="InterPro" id="IPR017896">
    <property type="entry name" value="4Fe4S_Fe-S-bd"/>
</dbReference>
<evidence type="ECO:0000313" key="2">
    <source>
        <dbReference type="EMBL" id="BDG03918.1"/>
    </source>
</evidence>
<dbReference type="RefSeq" id="WP_248352293.1">
    <property type="nucleotide sequence ID" value="NZ_AP025591.1"/>
</dbReference>
<dbReference type="PANTHER" id="PTHR42895">
    <property type="entry name" value="IRON-SULFUR CLUSTER-BINDING PROTEIN-RELATED"/>
    <property type="match status" value="1"/>
</dbReference>
<accession>A0ABN6MW23</accession>
<dbReference type="PANTHER" id="PTHR42895:SF1">
    <property type="entry name" value="IRON-SULFUR CLUSTER PROTEIN"/>
    <property type="match status" value="1"/>
</dbReference>
<evidence type="ECO:0000313" key="3">
    <source>
        <dbReference type="Proteomes" id="UP001162891"/>
    </source>
</evidence>
<dbReference type="PROSITE" id="PS51379">
    <property type="entry name" value="4FE4S_FER_2"/>
    <property type="match status" value="2"/>
</dbReference>
<evidence type="ECO:0000259" key="1">
    <source>
        <dbReference type="PROSITE" id="PS51379"/>
    </source>
</evidence>
<keyword evidence="3" id="KW-1185">Reference proteome</keyword>
<feature type="domain" description="4Fe-4S ferredoxin-type" evidence="1">
    <location>
        <begin position="4"/>
        <end position="33"/>
    </location>
</feature>
<proteinExistence type="predicted"/>
<sequence>MIRKIVQIDESKCDGCGQCIPSCAEGAIALVNGKARLSSDVLCDGLGACLGECPQGAIAVIERDAPAFDEAAVAAHLAKDRPGAAPHAPVAAPAAPARPRLSVLGGGGAPAGGGCPGSRSQVLPRRGLSVVGGPGPGPGLPPAGAESRLGQWPVQLHLVPVTAPYFEGADLLVAADCVPFAYARFHEDFLAGRAIVIGCPKLDDNAFYAQKLGAILSRSDVRSVTVVRMEVPCCGGISMAARQGIAASGKAIPLDDVVIGVDGARRG</sequence>
<protein>
    <submittedName>
        <fullName evidence="2">4Fe-4S ferredoxin</fullName>
    </submittedName>
</protein>
<feature type="domain" description="4Fe-4S ferredoxin-type" evidence="1">
    <location>
        <begin position="35"/>
        <end position="63"/>
    </location>
</feature>
<dbReference type="SUPFAM" id="SSF54862">
    <property type="entry name" value="4Fe-4S ferredoxins"/>
    <property type="match status" value="1"/>
</dbReference>